<proteinExistence type="predicted"/>
<name>A0A7Y8KH66_9PSED</name>
<evidence type="ECO:0000313" key="2">
    <source>
        <dbReference type="EMBL" id="NWE87820.1"/>
    </source>
</evidence>
<evidence type="ECO:0000313" key="3">
    <source>
        <dbReference type="Proteomes" id="UP000585226"/>
    </source>
</evidence>
<dbReference type="Proteomes" id="UP000585226">
    <property type="component" value="Unassembled WGS sequence"/>
</dbReference>
<protein>
    <submittedName>
        <fullName evidence="2">Uncharacterized protein</fullName>
    </submittedName>
</protein>
<dbReference type="AlphaFoldDB" id="A0A7Y8KH66"/>
<feature type="compositionally biased region" description="Polar residues" evidence="1">
    <location>
        <begin position="1"/>
        <end position="16"/>
    </location>
</feature>
<reference evidence="2 3" key="1">
    <citation type="submission" date="2020-04" db="EMBL/GenBank/DDBJ databases">
        <title>Molecular characterization of pseudomonads from Agaricus bisporus reveal novel blotch 2 pathogens in Western Europe.</title>
        <authorList>
            <person name="Taparia T."/>
            <person name="Krijger M."/>
            <person name="Haynes E."/>
            <person name="Elpinstone J.G."/>
            <person name="Noble R."/>
            <person name="Van Der Wolf J."/>
        </authorList>
    </citation>
    <scope>NUCLEOTIDE SEQUENCE [LARGE SCALE GENOMIC DNA]</scope>
    <source>
        <strain evidence="2 3">P8021</strain>
    </source>
</reference>
<accession>A0A7Y8KH66</accession>
<feature type="region of interest" description="Disordered" evidence="1">
    <location>
        <begin position="1"/>
        <end position="28"/>
    </location>
</feature>
<organism evidence="2 3">
    <name type="scientific">Pseudomonas reactans</name>
    <dbReference type="NCBI Taxonomy" id="117680"/>
    <lineage>
        <taxon>Bacteria</taxon>
        <taxon>Pseudomonadati</taxon>
        <taxon>Pseudomonadota</taxon>
        <taxon>Gammaproteobacteria</taxon>
        <taxon>Pseudomonadales</taxon>
        <taxon>Pseudomonadaceae</taxon>
        <taxon>Pseudomonas</taxon>
    </lineage>
</organism>
<dbReference type="RefSeq" id="WP_177110626.1">
    <property type="nucleotide sequence ID" value="NZ_JACASD010000014.1"/>
</dbReference>
<gene>
    <name evidence="2" type="ORF">HX893_06710</name>
</gene>
<comment type="caution">
    <text evidence="2">The sequence shown here is derived from an EMBL/GenBank/DDBJ whole genome shotgun (WGS) entry which is preliminary data.</text>
</comment>
<evidence type="ECO:0000256" key="1">
    <source>
        <dbReference type="SAM" id="MobiDB-lite"/>
    </source>
</evidence>
<sequence>MSYNAPTESASQSDYYTDTRHPGRKPSVGIERGSIWSGFRQGPDKQNCVTVSAIKAAMMRFGQKPTDIFNHVKVAGDGYNVEMRDGFRLHLSKRELEEATYRSQFMGDDSAMLADANFLYAASAKRAQLENNDGYASQGFGRALYSLNDGEDGYEGLQHLGLGAHIRETTVDNLARGQLGVVTHGIRRGDQVFGHSLAVINGREEVWGNQGGYPPANVKAHALALV</sequence>
<dbReference type="EMBL" id="JACASD010000014">
    <property type="protein sequence ID" value="NWE87820.1"/>
    <property type="molecule type" value="Genomic_DNA"/>
</dbReference>